<organism evidence="5 6">
    <name type="scientific">Bifidobacterium goeldii</name>
    <dbReference type="NCBI Taxonomy" id="2306975"/>
    <lineage>
        <taxon>Bacteria</taxon>
        <taxon>Bacillati</taxon>
        <taxon>Actinomycetota</taxon>
        <taxon>Actinomycetes</taxon>
        <taxon>Bifidobacteriales</taxon>
        <taxon>Bifidobacteriaceae</taxon>
        <taxon>Bifidobacterium</taxon>
    </lineage>
</organism>
<dbReference type="CDD" id="cd17246">
    <property type="entry name" value="RMtype1_S_SonII-TRD2-CR2_like"/>
    <property type="match status" value="1"/>
</dbReference>
<reference evidence="5 6" key="1">
    <citation type="submission" date="2018-09" db="EMBL/GenBank/DDBJ databases">
        <title>Characterization of the phylogenetic diversity of five novel species belonging to the genus Bifidobacterium.</title>
        <authorList>
            <person name="Lugli G.A."/>
            <person name="Duranti S."/>
            <person name="Milani C."/>
        </authorList>
    </citation>
    <scope>NUCLEOTIDE SEQUENCE [LARGE SCALE GENOMIC DNA]</scope>
    <source>
        <strain evidence="5 6">2034B</strain>
    </source>
</reference>
<feature type="domain" description="Type I restriction modification DNA specificity" evidence="4">
    <location>
        <begin position="220"/>
        <end position="366"/>
    </location>
</feature>
<dbReference type="Pfam" id="PF01420">
    <property type="entry name" value="Methylase_S"/>
    <property type="match status" value="2"/>
</dbReference>
<protein>
    <submittedName>
        <fullName evidence="5">Restriction modification system DNA specificity domain-containing protein</fullName>
    </submittedName>
</protein>
<dbReference type="AlphaFoldDB" id="A0A430FMD4"/>
<dbReference type="REBASE" id="384611">
    <property type="entry name" value="S.Bgo2034BORF374P"/>
</dbReference>
<dbReference type="InterPro" id="IPR044946">
    <property type="entry name" value="Restrct_endonuc_typeI_TRD_sf"/>
</dbReference>
<name>A0A430FMD4_9BIFI</name>
<accession>A0A430FMD4</accession>
<dbReference type="SUPFAM" id="SSF116734">
    <property type="entry name" value="DNA methylase specificity domain"/>
    <property type="match status" value="2"/>
</dbReference>
<dbReference type="InterPro" id="IPR052021">
    <property type="entry name" value="Type-I_RS_S_subunit"/>
</dbReference>
<dbReference type="GO" id="GO:0009307">
    <property type="term" value="P:DNA restriction-modification system"/>
    <property type="evidence" value="ECO:0007669"/>
    <property type="project" value="UniProtKB-KW"/>
</dbReference>
<dbReference type="EMBL" id="QXGL01000001">
    <property type="protein sequence ID" value="RSX54069.1"/>
    <property type="molecule type" value="Genomic_DNA"/>
</dbReference>
<keyword evidence="6" id="KW-1185">Reference proteome</keyword>
<sequence length="407" mass="45501">MRKVKLEELCTAIIDCPHSTPKWQESGIPVVRNFNLNNSYISFSDGNVSYVDEDTYQQRIQRAIPEPGDVVISREAPMGVVGIIPEGMKCCMGQRLVLLKVDRSQCAPTYLLYALTSEYVQTQIRRIDTRGSIVSNIDLDTLRELEIPIVENSEEAANLLDVISRKIEMNTKIIAELESVARSVYDYWFTQFDFPDEHGNPYRSSGGAMTYSKALHRDIPAGWSVGSLAMMANIIMGQSPSGDSYNETGDGMPFFQGKADFGIHYPTRRVYTTQPQRIAEEDSILMSVRAPVGAMNFAAEQCCIGRGLASIQSISRSNRLFVYFSLEHCSSLFNALSNNGTTFGAIDGRTLHDLQIIIPPKEIQEQFSRMSEFWYSGIKTASKESARLAALRDRLLPLLMNGQAVIE</sequence>
<feature type="domain" description="Type I restriction modification DNA specificity" evidence="4">
    <location>
        <begin position="3"/>
        <end position="178"/>
    </location>
</feature>
<dbReference type="CDD" id="cd17495">
    <property type="entry name" value="RMtype1_S_Cep9333ORF4827P-TRD2-CR2_like"/>
    <property type="match status" value="1"/>
</dbReference>
<dbReference type="InterPro" id="IPR000055">
    <property type="entry name" value="Restrct_endonuc_typeI_TRD"/>
</dbReference>
<keyword evidence="3" id="KW-0238">DNA-binding</keyword>
<evidence type="ECO:0000256" key="1">
    <source>
        <dbReference type="ARBA" id="ARBA00010923"/>
    </source>
</evidence>
<dbReference type="Proteomes" id="UP000287533">
    <property type="component" value="Unassembled WGS sequence"/>
</dbReference>
<comment type="caution">
    <text evidence="5">The sequence shown here is derived from an EMBL/GenBank/DDBJ whole genome shotgun (WGS) entry which is preliminary data.</text>
</comment>
<dbReference type="GO" id="GO:0003677">
    <property type="term" value="F:DNA binding"/>
    <property type="evidence" value="ECO:0007669"/>
    <property type="project" value="UniProtKB-KW"/>
</dbReference>
<keyword evidence="2" id="KW-0680">Restriction system</keyword>
<gene>
    <name evidence="5" type="ORF">D2E25_0375</name>
</gene>
<evidence type="ECO:0000313" key="6">
    <source>
        <dbReference type="Proteomes" id="UP000287533"/>
    </source>
</evidence>
<comment type="similarity">
    <text evidence="1">Belongs to the type-I restriction system S methylase family.</text>
</comment>
<dbReference type="PANTHER" id="PTHR30408">
    <property type="entry name" value="TYPE-1 RESTRICTION ENZYME ECOKI SPECIFICITY PROTEIN"/>
    <property type="match status" value="1"/>
</dbReference>
<evidence type="ECO:0000256" key="2">
    <source>
        <dbReference type="ARBA" id="ARBA00022747"/>
    </source>
</evidence>
<evidence type="ECO:0000256" key="3">
    <source>
        <dbReference type="ARBA" id="ARBA00023125"/>
    </source>
</evidence>
<evidence type="ECO:0000259" key="4">
    <source>
        <dbReference type="Pfam" id="PF01420"/>
    </source>
</evidence>
<proteinExistence type="inferred from homology"/>
<dbReference type="OrthoDB" id="3197085at2"/>
<evidence type="ECO:0000313" key="5">
    <source>
        <dbReference type="EMBL" id="RSX54069.1"/>
    </source>
</evidence>
<dbReference type="Gene3D" id="3.90.220.20">
    <property type="entry name" value="DNA methylase specificity domains"/>
    <property type="match status" value="2"/>
</dbReference>
<dbReference type="PANTHER" id="PTHR30408:SF12">
    <property type="entry name" value="TYPE I RESTRICTION ENZYME MJAVIII SPECIFICITY SUBUNIT"/>
    <property type="match status" value="1"/>
</dbReference>